<dbReference type="InterPro" id="IPR027417">
    <property type="entry name" value="P-loop_NTPase"/>
</dbReference>
<evidence type="ECO:0000256" key="1">
    <source>
        <dbReference type="SAM" id="MobiDB-lite"/>
    </source>
</evidence>
<dbReference type="CDD" id="cd00882">
    <property type="entry name" value="Ras_like_GTPase"/>
    <property type="match status" value="1"/>
</dbReference>
<feature type="compositionally biased region" description="Basic and acidic residues" evidence="1">
    <location>
        <begin position="518"/>
        <end position="561"/>
    </location>
</feature>
<accession>A0ABU2L4C0</accession>
<sequence>MDARPDLLDALTLLRERLAASRFPLDLPGAERARRSCAELLGQLDGYLLPRLRQPEAPLLAVVGGSTGAGKSLLVNSLVGRCVTEAGVLRPTTRTPVLVCHPDDRHWFAGRRVLPQLARVVGPRQENEHGPALAMVASRALPPGLALVDAPDIDSLVEANRDLAAELLCAADIWILVTTASRYADAVPWNLLRSAKEYDVALATVLDRVPHQVAAEVSRHYGALLEAAGLGEVPRFTVPELPESARGGSGLLPGTAVASLRAWLAGRAQDPSVRAASAARTAAGTLASLRGRVAALAAASAAQYATAVRLDQRLAEAYDEADRRVRACLTGGGLLAGDARAHWLAFPEDATADELMEALMRGLAGLLVEAVSAADERTAAAWAREEGAPEGGEDGPEAVAERVGVLVRRLRRCLEELAEEARRAAALPPEPAQEAETAALLAATLLGGRSGGVAQQALAAMLGTRGAARLRDQGTRQLRGCLERVLTGERERRGAPLHRLEISAEPQVELVAALSAVRRDGDPGERAARAVRDARDARTTHEAREEAREAREARDARRASREAPAAGRGEP</sequence>
<protein>
    <submittedName>
        <fullName evidence="2">ATP-binding protein</fullName>
    </submittedName>
</protein>
<dbReference type="SUPFAM" id="SSF52540">
    <property type="entry name" value="P-loop containing nucleoside triphosphate hydrolases"/>
    <property type="match status" value="1"/>
</dbReference>
<name>A0ABU2L4C0_9ACTN</name>
<dbReference type="GO" id="GO:0005524">
    <property type="term" value="F:ATP binding"/>
    <property type="evidence" value="ECO:0007669"/>
    <property type="project" value="UniProtKB-KW"/>
</dbReference>
<organism evidence="2 3">
    <name type="scientific">Streptomyces boetiae</name>
    <dbReference type="NCBI Taxonomy" id="3075541"/>
    <lineage>
        <taxon>Bacteria</taxon>
        <taxon>Bacillati</taxon>
        <taxon>Actinomycetota</taxon>
        <taxon>Actinomycetes</taxon>
        <taxon>Kitasatosporales</taxon>
        <taxon>Streptomycetaceae</taxon>
        <taxon>Streptomyces</taxon>
    </lineage>
</organism>
<dbReference type="EMBL" id="JAVREN010000005">
    <property type="protein sequence ID" value="MDT0306411.1"/>
    <property type="molecule type" value="Genomic_DNA"/>
</dbReference>
<feature type="compositionally biased region" description="Low complexity" evidence="1">
    <location>
        <begin position="562"/>
        <end position="571"/>
    </location>
</feature>
<dbReference type="InterPro" id="IPR005662">
    <property type="entry name" value="GTPase_Era-like"/>
</dbReference>
<dbReference type="Proteomes" id="UP001183388">
    <property type="component" value="Unassembled WGS sequence"/>
</dbReference>
<dbReference type="RefSeq" id="WP_311629376.1">
    <property type="nucleotide sequence ID" value="NZ_JAVREN010000005.1"/>
</dbReference>
<gene>
    <name evidence="2" type="ORF">RM780_05475</name>
</gene>
<keyword evidence="2" id="KW-0547">Nucleotide-binding</keyword>
<evidence type="ECO:0000313" key="3">
    <source>
        <dbReference type="Proteomes" id="UP001183388"/>
    </source>
</evidence>
<dbReference type="Gene3D" id="3.40.50.300">
    <property type="entry name" value="P-loop containing nucleotide triphosphate hydrolases"/>
    <property type="match status" value="1"/>
</dbReference>
<dbReference type="PANTHER" id="PTHR42698">
    <property type="entry name" value="GTPASE ERA"/>
    <property type="match status" value="1"/>
</dbReference>
<feature type="region of interest" description="Disordered" evidence="1">
    <location>
        <begin position="518"/>
        <end position="571"/>
    </location>
</feature>
<comment type="caution">
    <text evidence="2">The sequence shown here is derived from an EMBL/GenBank/DDBJ whole genome shotgun (WGS) entry which is preliminary data.</text>
</comment>
<proteinExistence type="predicted"/>
<keyword evidence="2" id="KW-0067">ATP-binding</keyword>
<keyword evidence="3" id="KW-1185">Reference proteome</keyword>
<evidence type="ECO:0000313" key="2">
    <source>
        <dbReference type="EMBL" id="MDT0306411.1"/>
    </source>
</evidence>
<reference evidence="3" key="1">
    <citation type="submission" date="2023-07" db="EMBL/GenBank/DDBJ databases">
        <title>30 novel species of actinomycetes from the DSMZ collection.</title>
        <authorList>
            <person name="Nouioui I."/>
        </authorList>
    </citation>
    <scope>NUCLEOTIDE SEQUENCE [LARGE SCALE GENOMIC DNA]</scope>
    <source>
        <strain evidence="3">DSM 44917</strain>
    </source>
</reference>
<dbReference type="PANTHER" id="PTHR42698:SF1">
    <property type="entry name" value="GTPASE ERA, MITOCHONDRIAL"/>
    <property type="match status" value="1"/>
</dbReference>